<dbReference type="GO" id="GO:0006355">
    <property type="term" value="P:regulation of DNA-templated transcription"/>
    <property type="evidence" value="ECO:0007669"/>
    <property type="project" value="InterPro"/>
</dbReference>
<dbReference type="Pfam" id="PF08671">
    <property type="entry name" value="SinI"/>
    <property type="match status" value="1"/>
</dbReference>
<evidence type="ECO:0000259" key="1">
    <source>
        <dbReference type="PROSITE" id="PS51500"/>
    </source>
</evidence>
<proteinExistence type="predicted"/>
<dbReference type="SUPFAM" id="SSF47406">
    <property type="entry name" value="SinR repressor dimerisation domain-like"/>
    <property type="match status" value="1"/>
</dbReference>
<dbReference type="Proteomes" id="UP000199687">
    <property type="component" value="Unassembled WGS sequence"/>
</dbReference>
<keyword evidence="3" id="KW-1185">Reference proteome</keyword>
<evidence type="ECO:0000313" key="2">
    <source>
        <dbReference type="EMBL" id="SES16029.1"/>
    </source>
</evidence>
<gene>
    <name evidence="2" type="ORF">SAMN04487944_12114</name>
</gene>
<protein>
    <submittedName>
        <fullName evidence="2">Anti-repressor SinI</fullName>
    </submittedName>
</protein>
<feature type="domain" description="Sin" evidence="1">
    <location>
        <begin position="6"/>
        <end position="44"/>
    </location>
</feature>
<reference evidence="2 3" key="1">
    <citation type="submission" date="2016-10" db="EMBL/GenBank/DDBJ databases">
        <authorList>
            <person name="de Groot N.N."/>
        </authorList>
    </citation>
    <scope>NUCLEOTIDE SEQUENCE [LARGE SCALE GENOMIC DNA]</scope>
    <source>
        <strain evidence="2 3">CGMCC 1.7727</strain>
    </source>
</reference>
<dbReference type="PROSITE" id="PS51500">
    <property type="entry name" value="SIN"/>
    <property type="match status" value="1"/>
</dbReference>
<dbReference type="AlphaFoldDB" id="A0A1H9V374"/>
<dbReference type="InterPro" id="IPR010981">
    <property type="entry name" value="SinR/SinI_dimer_dom"/>
</dbReference>
<name>A0A1H9V374_9BACI</name>
<dbReference type="GO" id="GO:0046983">
    <property type="term" value="F:protein dimerization activity"/>
    <property type="evidence" value="ECO:0007669"/>
    <property type="project" value="InterPro"/>
</dbReference>
<accession>A0A1H9V374</accession>
<dbReference type="InterPro" id="IPR036281">
    <property type="entry name" value="SinR/SinI_dimer_dom_sf"/>
</dbReference>
<sequence>MLDAMQQNSSHEQKLDKEWLILLMIAKKQGISKQQVRDFIIDRKLNKDK</sequence>
<dbReference type="EMBL" id="FOGL01000021">
    <property type="protein sequence ID" value="SES16029.1"/>
    <property type="molecule type" value="Genomic_DNA"/>
</dbReference>
<organism evidence="2 3">
    <name type="scientific">Gracilibacillus ureilyticus</name>
    <dbReference type="NCBI Taxonomy" id="531814"/>
    <lineage>
        <taxon>Bacteria</taxon>
        <taxon>Bacillati</taxon>
        <taxon>Bacillota</taxon>
        <taxon>Bacilli</taxon>
        <taxon>Bacillales</taxon>
        <taxon>Bacillaceae</taxon>
        <taxon>Gracilibacillus</taxon>
    </lineage>
</organism>
<dbReference type="RefSeq" id="WP_245711731.1">
    <property type="nucleotide sequence ID" value="NZ_FOGL01000021.1"/>
</dbReference>
<evidence type="ECO:0000313" key="3">
    <source>
        <dbReference type="Proteomes" id="UP000199687"/>
    </source>
</evidence>